<dbReference type="EMBL" id="LRQG01000011">
    <property type="protein sequence ID" value="KXA44010.1"/>
    <property type="molecule type" value="Genomic_DNA"/>
</dbReference>
<reference evidence="2" key="1">
    <citation type="submission" date="2016-01" db="EMBL/GenBank/DDBJ databases">
        <authorList>
            <person name="Mitreva M."/>
            <person name="Pepin K.H."/>
            <person name="Mihindukulasuriya K.A."/>
            <person name="Fulton R."/>
            <person name="Fronick C."/>
            <person name="O'Laughlin M."/>
            <person name="Miner T."/>
            <person name="Herter B."/>
            <person name="Rosa B.A."/>
            <person name="Cordes M."/>
            <person name="Tomlinson C."/>
            <person name="Wollam A."/>
            <person name="Palsikar V.B."/>
            <person name="Mardis E.R."/>
            <person name="Wilson R.K."/>
        </authorList>
    </citation>
    <scope>NUCLEOTIDE SEQUENCE [LARGE SCALE GENOMIC DNA]</scope>
    <source>
        <strain evidence="2">MJR7716</strain>
    </source>
</reference>
<keyword evidence="2" id="KW-1185">Reference proteome</keyword>
<dbReference type="AlphaFoldDB" id="A0A133QM83"/>
<name>A0A133QM83_9BACT</name>
<dbReference type="STRING" id="28128.HMPREF3226_00258"/>
<accession>A0A133QM83</accession>
<organism evidence="1 2">
    <name type="scientific">Prevotella corporis</name>
    <dbReference type="NCBI Taxonomy" id="28128"/>
    <lineage>
        <taxon>Bacteria</taxon>
        <taxon>Pseudomonadati</taxon>
        <taxon>Bacteroidota</taxon>
        <taxon>Bacteroidia</taxon>
        <taxon>Bacteroidales</taxon>
        <taxon>Prevotellaceae</taxon>
        <taxon>Prevotella</taxon>
    </lineage>
</organism>
<dbReference type="OrthoDB" id="2015940at2"/>
<proteinExistence type="predicted"/>
<evidence type="ECO:0000313" key="2">
    <source>
        <dbReference type="Proteomes" id="UP000070533"/>
    </source>
</evidence>
<dbReference type="Proteomes" id="UP000070533">
    <property type="component" value="Unassembled WGS sequence"/>
</dbReference>
<protein>
    <recommendedName>
        <fullName evidence="3">BREX-4 system phosphatase PglZ</fullName>
    </recommendedName>
</protein>
<dbReference type="PATRIC" id="fig|28128.5.peg.258"/>
<sequence length="805" mass="91861">MYKEFGTLEDLCHEIEVDKHWTGAESSLRNRYPIRFVLFENFGDFGDFVQVCQDHDVYVQSIEKWMKDGQDDKLITYSQLAALFEAYIKSLPANDFVIAPFSEITRFYDNAHYAEFDSLLKTIRLIQSPEEAQHDHQRIYVPVIGMQSKVSKFKDDPNIHIWEYRSGTEYDNYHLILTKGTTYGVKGLEEHYTLCEDLRHWIALWKNVGAKIKPQIICTSKCIFANSNNAQPDNAFKYTICNNAFEFLTKGLHIDFGKLNAREEDMPYWEELASNIDVADFDFDAFVNQRFNTSSLNEENAFVQTWFEYRDEFSRWLLKTYFVWKTEECNYLIRVLENVASLGSSDLFSQIATKIFEEPLDEISISQRLALLREAKRQHVQITSLAEQKVKAKLSAMAADPERGPLFAMKYMSPLTLSEQCLMTEWVGHGKIEKSYIKILFPELYAYLLPSSVKTEKVNGWINEYFQEYCLSKVGNSQTENLANKLKELNTSQVSFEAWRNGFKTVKTFMHNRQDIDIYYWIDGLGVDWIPFIAQVVEKHKADGVFLNEIYVAASELPTVTSVNKTKLDEMADGKLEKIGDVDKFAHTQKKYPAYLIEEFQIVEDAISKVLSLYNGKKIAFVSDHGVSYMAQFGAGLNLAGVETDHAGRCGHWLKGAAPADNNYVVLDDGQTLCSLNNNSLSTKTPMGQGAHGGTTPEEVLVPIIIVSSQKNANVYSAKLQSNEIVASSPIVRYTIKGISSIDTPYVTYNGVDYELHNMDGDVYESERLNLVSTSTRIILHIGEFKQTDNLSINTGVQEDDLFGF</sequence>
<evidence type="ECO:0008006" key="3">
    <source>
        <dbReference type="Google" id="ProtNLM"/>
    </source>
</evidence>
<evidence type="ECO:0000313" key="1">
    <source>
        <dbReference type="EMBL" id="KXA44010.1"/>
    </source>
</evidence>
<comment type="caution">
    <text evidence="1">The sequence shown here is derived from an EMBL/GenBank/DDBJ whole genome shotgun (WGS) entry which is preliminary data.</text>
</comment>
<gene>
    <name evidence="1" type="ORF">HMPREF3226_00258</name>
</gene>
<dbReference type="RefSeq" id="WP_060940050.1">
    <property type="nucleotide sequence ID" value="NZ_KQ957190.1"/>
</dbReference>
<dbReference type="NCBIfam" id="NF033445">
    <property type="entry name" value="BREX_PglZ_4"/>
    <property type="match status" value="1"/>
</dbReference>